<evidence type="ECO:0000256" key="7">
    <source>
        <dbReference type="SAM" id="Phobius"/>
    </source>
</evidence>
<dbReference type="Proteomes" id="UP000320801">
    <property type="component" value="Unassembled WGS sequence"/>
</dbReference>
<feature type="transmembrane region" description="Helical" evidence="7">
    <location>
        <begin position="214"/>
        <end position="233"/>
    </location>
</feature>
<keyword evidence="3" id="KW-1003">Cell membrane</keyword>
<evidence type="ECO:0000313" key="9">
    <source>
        <dbReference type="Proteomes" id="UP000320801"/>
    </source>
</evidence>
<evidence type="ECO:0000256" key="4">
    <source>
        <dbReference type="ARBA" id="ARBA00022692"/>
    </source>
</evidence>
<evidence type="ECO:0000313" key="8">
    <source>
        <dbReference type="EMBL" id="TQC54029.1"/>
    </source>
</evidence>
<reference evidence="8 9" key="1">
    <citation type="submission" date="2019-03" db="EMBL/GenBank/DDBJ databases">
        <title>Characterization of a novel Mycoplasma cynos real-time PCR assay.</title>
        <authorList>
            <person name="Tallmadge R.L."/>
            <person name="Mitchell P.K."/>
            <person name="Goodman L."/>
        </authorList>
    </citation>
    <scope>NUCLEOTIDE SEQUENCE [LARGE SCALE GENOMIC DNA]</scope>
    <source>
        <strain evidence="8 9">1642</strain>
    </source>
</reference>
<comment type="caution">
    <text evidence="8">The sequence shown here is derived from an EMBL/GenBank/DDBJ whole genome shotgun (WGS) entry which is preliminary data.</text>
</comment>
<dbReference type="PANTHER" id="PTHR30425:SF1">
    <property type="entry name" value="PHOSPHATE TRANSPORT SYSTEM PERMEASE PROTEIN PSTC"/>
    <property type="match status" value="1"/>
</dbReference>
<dbReference type="RefSeq" id="WP_141483758.1">
    <property type="nucleotide sequence ID" value="NZ_SMDN01000003.1"/>
</dbReference>
<dbReference type="InterPro" id="IPR035906">
    <property type="entry name" value="MetI-like_sf"/>
</dbReference>
<evidence type="ECO:0000256" key="5">
    <source>
        <dbReference type="ARBA" id="ARBA00022989"/>
    </source>
</evidence>
<proteinExistence type="predicted"/>
<keyword evidence="9" id="KW-1185">Reference proteome</keyword>
<dbReference type="InterPro" id="IPR051124">
    <property type="entry name" value="Phosphate_Transport_Permease"/>
</dbReference>
<evidence type="ECO:0000256" key="2">
    <source>
        <dbReference type="ARBA" id="ARBA00022448"/>
    </source>
</evidence>
<comment type="subcellular location">
    <subcellularLocation>
        <location evidence="1">Cell membrane</location>
        <topology evidence="1">Multi-pass membrane protein</topology>
    </subcellularLocation>
</comment>
<accession>A0A507SQF3</accession>
<dbReference type="SUPFAM" id="SSF161098">
    <property type="entry name" value="MetI-like"/>
    <property type="match status" value="1"/>
</dbReference>
<dbReference type="Gene3D" id="1.10.3720.10">
    <property type="entry name" value="MetI-like"/>
    <property type="match status" value="1"/>
</dbReference>
<keyword evidence="5 7" id="KW-1133">Transmembrane helix</keyword>
<dbReference type="GO" id="GO:0005886">
    <property type="term" value="C:plasma membrane"/>
    <property type="evidence" value="ECO:0007669"/>
    <property type="project" value="UniProtKB-SubCell"/>
</dbReference>
<name>A0A507SQF3_9BACT</name>
<keyword evidence="4 7" id="KW-0812">Transmembrane</keyword>
<feature type="transmembrane region" description="Helical" evidence="7">
    <location>
        <begin position="82"/>
        <end position="104"/>
    </location>
</feature>
<evidence type="ECO:0000256" key="3">
    <source>
        <dbReference type="ARBA" id="ARBA00022475"/>
    </source>
</evidence>
<feature type="transmembrane region" description="Helical" evidence="7">
    <location>
        <begin position="116"/>
        <end position="136"/>
    </location>
</feature>
<feature type="transmembrane region" description="Helical" evidence="7">
    <location>
        <begin position="38"/>
        <end position="61"/>
    </location>
</feature>
<evidence type="ECO:0000256" key="6">
    <source>
        <dbReference type="ARBA" id="ARBA00023136"/>
    </source>
</evidence>
<dbReference type="AlphaFoldDB" id="A0A507SQF3"/>
<dbReference type="EMBL" id="SMDN01000003">
    <property type="protein sequence ID" value="TQC54029.1"/>
    <property type="molecule type" value="Genomic_DNA"/>
</dbReference>
<evidence type="ECO:0000256" key="1">
    <source>
        <dbReference type="ARBA" id="ARBA00004651"/>
    </source>
</evidence>
<keyword evidence="2" id="KW-0813">Transport</keyword>
<organism evidence="8 9">
    <name type="scientific">Mycoplasmopsis mucosicanis</name>
    <dbReference type="NCBI Taxonomy" id="458208"/>
    <lineage>
        <taxon>Bacteria</taxon>
        <taxon>Bacillati</taxon>
        <taxon>Mycoplasmatota</taxon>
        <taxon>Mycoplasmoidales</taxon>
        <taxon>Metamycoplasmataceae</taxon>
        <taxon>Mycoplasmopsis</taxon>
    </lineage>
</organism>
<dbReference type="PANTHER" id="PTHR30425">
    <property type="entry name" value="PHOSPHATE TRANSPORT SYSTEM PERMEASE PROTEIN PST"/>
    <property type="match status" value="1"/>
</dbReference>
<gene>
    <name evidence="8" type="ORF">E1I18_01050</name>
</gene>
<protein>
    <submittedName>
        <fullName evidence="8">Uncharacterized protein</fullName>
    </submittedName>
</protein>
<keyword evidence="6 7" id="KW-0472">Membrane</keyword>
<sequence>MLFIGIGAILTIIFGSTAYSLSNSYASQYVFDDSTTKALINTLISGSICAFIIMPISFLLAKFIHKNSKDNIISRIINTIKTLNNGVPSLTHGLVAYFVIVEIFKFRNSHANNLSMFAGIIAFIFLLTPFMINHWNKYFEGTNSERKVLKNEYIRKLLLNFASAYFLIMACFVAETSAFLLTVGNSFSGSFSLLEPQQTLTTRMMYLLEEGNSYAYIEIVKSGIAAILLSLLFNTSNYYLQYFIDKKYS</sequence>
<feature type="transmembrane region" description="Helical" evidence="7">
    <location>
        <begin position="157"/>
        <end position="181"/>
    </location>
</feature>